<evidence type="ECO:0000256" key="12">
    <source>
        <dbReference type="ARBA" id="ARBA00023268"/>
    </source>
</evidence>
<dbReference type="SUPFAM" id="SSF53955">
    <property type="entry name" value="Lysozyme-like"/>
    <property type="match status" value="1"/>
</dbReference>
<dbReference type="Gene3D" id="3.40.710.10">
    <property type="entry name" value="DD-peptidase/beta-lactamase superfamily"/>
    <property type="match status" value="1"/>
</dbReference>
<protein>
    <submittedName>
        <fullName evidence="20">Peptidoglycan glycosyltransferase</fullName>
    </submittedName>
</protein>
<dbReference type="PANTHER" id="PTHR32282:SF32">
    <property type="entry name" value="PENICILLIN-BINDING PROTEIN 2A"/>
    <property type="match status" value="1"/>
</dbReference>
<feature type="domain" description="Penicillin-binding protein transpeptidase" evidence="18">
    <location>
        <begin position="420"/>
        <end position="665"/>
    </location>
</feature>
<dbReference type="InterPro" id="IPR001460">
    <property type="entry name" value="PCN-bd_Tpept"/>
</dbReference>
<evidence type="ECO:0000256" key="9">
    <source>
        <dbReference type="ARBA" id="ARBA00022984"/>
    </source>
</evidence>
<keyword evidence="1" id="KW-1003">Cell membrane</keyword>
<dbReference type="GO" id="GO:0008360">
    <property type="term" value="P:regulation of cell shape"/>
    <property type="evidence" value="ECO:0007669"/>
    <property type="project" value="UniProtKB-KW"/>
</dbReference>
<evidence type="ECO:0000256" key="13">
    <source>
        <dbReference type="ARBA" id="ARBA00023316"/>
    </source>
</evidence>
<evidence type="ECO:0000313" key="21">
    <source>
        <dbReference type="Proteomes" id="UP000074108"/>
    </source>
</evidence>
<keyword evidence="8" id="KW-0133">Cell shape</keyword>
<keyword evidence="2" id="KW-0121">Carboxypeptidase</keyword>
<accession>A0A147K6I9</accession>
<dbReference type="Gene3D" id="3.90.1310.40">
    <property type="match status" value="1"/>
</dbReference>
<dbReference type="InterPro" id="IPR001264">
    <property type="entry name" value="Glyco_trans_51"/>
</dbReference>
<reference evidence="20 21" key="1">
    <citation type="journal article" date="2016" name="Front. Microbiol.">
        <title>Microevolution Analysis of Bacillus coahuilensis Unveils Differences in Phosphorus Acquisition Strategies and Their Regulation.</title>
        <authorList>
            <person name="Gomez-Lunar Z."/>
            <person name="Hernandez-Gonzalez I."/>
            <person name="Rodriguez-Torres M.D."/>
            <person name="Souza V."/>
            <person name="Olmedo-Alvarez G."/>
        </authorList>
    </citation>
    <scope>NUCLEOTIDE SEQUENCE [LARGE SCALE GENOMIC DNA]</scope>
    <source>
        <strain evidence="21">p1.1.43</strain>
    </source>
</reference>
<dbReference type="Gene3D" id="1.10.3810.10">
    <property type="entry name" value="Biosynthetic peptidoglycan transglycosylase-like"/>
    <property type="match status" value="1"/>
</dbReference>
<keyword evidence="9" id="KW-0573">Peptidoglycan synthesis</keyword>
<proteinExistence type="predicted"/>
<evidence type="ECO:0000256" key="2">
    <source>
        <dbReference type="ARBA" id="ARBA00022645"/>
    </source>
</evidence>
<dbReference type="GO" id="GO:0009002">
    <property type="term" value="F:serine-type D-Ala-D-Ala carboxypeptidase activity"/>
    <property type="evidence" value="ECO:0007669"/>
    <property type="project" value="UniProtKB-EC"/>
</dbReference>
<dbReference type="InterPro" id="IPR012338">
    <property type="entry name" value="Beta-lactam/transpept-like"/>
</dbReference>
<evidence type="ECO:0000256" key="1">
    <source>
        <dbReference type="ARBA" id="ARBA00022475"/>
    </source>
</evidence>
<keyword evidence="3" id="KW-0645">Protease</keyword>
<feature type="domain" description="Glycosyl transferase family 51" evidence="19">
    <location>
        <begin position="98"/>
        <end position="283"/>
    </location>
</feature>
<evidence type="ECO:0000259" key="19">
    <source>
        <dbReference type="Pfam" id="PF00912"/>
    </source>
</evidence>
<keyword evidence="12" id="KW-0511">Multifunctional enzyme</keyword>
<evidence type="ECO:0000256" key="7">
    <source>
        <dbReference type="ARBA" id="ARBA00022801"/>
    </source>
</evidence>
<keyword evidence="11 17" id="KW-0472">Membrane</keyword>
<keyword evidence="4" id="KW-0328">Glycosyltransferase</keyword>
<comment type="catalytic activity">
    <reaction evidence="15">
        <text>[GlcNAc-(1-&gt;4)-Mur2Ac(oyl-L-Ala-gamma-D-Glu-L-Lys-D-Ala-D-Ala)](n)-di-trans,octa-cis-undecaprenyl diphosphate + beta-D-GlcNAc-(1-&gt;4)-Mur2Ac(oyl-L-Ala-gamma-D-Glu-L-Lys-D-Ala-D-Ala)-di-trans,octa-cis-undecaprenyl diphosphate = [GlcNAc-(1-&gt;4)-Mur2Ac(oyl-L-Ala-gamma-D-Glu-L-Lys-D-Ala-D-Ala)](n+1)-di-trans,octa-cis-undecaprenyl diphosphate + di-trans,octa-cis-undecaprenyl diphosphate + H(+)</text>
        <dbReference type="Rhea" id="RHEA:23708"/>
        <dbReference type="Rhea" id="RHEA-COMP:9602"/>
        <dbReference type="Rhea" id="RHEA-COMP:9603"/>
        <dbReference type="ChEBI" id="CHEBI:15378"/>
        <dbReference type="ChEBI" id="CHEBI:58405"/>
        <dbReference type="ChEBI" id="CHEBI:60033"/>
        <dbReference type="ChEBI" id="CHEBI:78435"/>
        <dbReference type="EC" id="2.4.99.28"/>
    </reaction>
</comment>
<dbReference type="GO" id="GO:0071555">
    <property type="term" value="P:cell wall organization"/>
    <property type="evidence" value="ECO:0007669"/>
    <property type="project" value="UniProtKB-KW"/>
</dbReference>
<dbReference type="GO" id="GO:0030288">
    <property type="term" value="C:outer membrane-bounded periplasmic space"/>
    <property type="evidence" value="ECO:0007669"/>
    <property type="project" value="TreeGrafter"/>
</dbReference>
<keyword evidence="6 17" id="KW-0812">Transmembrane</keyword>
<dbReference type="RefSeq" id="WP_059351468.1">
    <property type="nucleotide sequence ID" value="NZ_LDYG01000035.1"/>
</dbReference>
<evidence type="ECO:0000256" key="3">
    <source>
        <dbReference type="ARBA" id="ARBA00022670"/>
    </source>
</evidence>
<dbReference type="Pfam" id="PF00912">
    <property type="entry name" value="Transgly"/>
    <property type="match status" value="1"/>
</dbReference>
<organism evidence="20 21">
    <name type="scientific">Bacillus coahuilensis p1.1.43</name>
    <dbReference type="NCBI Taxonomy" id="1150625"/>
    <lineage>
        <taxon>Bacteria</taxon>
        <taxon>Bacillati</taxon>
        <taxon>Bacillota</taxon>
        <taxon>Bacilli</taxon>
        <taxon>Bacillales</taxon>
        <taxon>Bacillaceae</taxon>
        <taxon>Bacillus</taxon>
    </lineage>
</organism>
<name>A0A147K6I9_9BACI</name>
<evidence type="ECO:0000256" key="17">
    <source>
        <dbReference type="SAM" id="Phobius"/>
    </source>
</evidence>
<gene>
    <name evidence="20" type="ORF">Q75_11730</name>
</gene>
<evidence type="ECO:0000256" key="14">
    <source>
        <dbReference type="ARBA" id="ARBA00034000"/>
    </source>
</evidence>
<evidence type="ECO:0000256" key="5">
    <source>
        <dbReference type="ARBA" id="ARBA00022679"/>
    </source>
</evidence>
<sequence length="975" mass="108662">MNTKWNQLKEFLQPVLSFFNNRKLHKSLRISAGVFWNLTLITVITLVLVSAFAGGVGAGYFASLVKDEKVRSYESMKKDIYNYEETSELYFANNVFLGEMQADILREEISINDVSEHLKQALIATEDEYFEVHDGVVPKAVLRAVFQEFTNSAVQSGGSTLTQQLIKNQILTNEVSFERKAKEMILALRLERFFEKEEILEAYLNVATFGRNSSGNNVAGVQAAAQGIFGVDAKDLSIPQAAFIAGLPQAPFAYTPFTNQGVVKSDEGLADGMNRMKTVLTRMFEEGYLTEEEFNSAINYNIKDDFISSKEDPKDEYPYLTQELENRAKEIIMYMLAEKDGITKADLEASSELYSKYYTLADRDMRQSGYEIHSTIHKEMYDAMQVAKDEYENYGETYTRTETDEETGEEVQVQQPVQTGALLIENKTGKILSFVGGRDFELENINHATQTTRQNGSTMKPLLVYAPALEYGVIGTKSPVIDANFTYNIPGQDPYTPGNYGNNVKGIMPADKALAYSYNTPAVWLHSKIINREPIKYLEKMGFTSLVKGDYGALSLALGGLTEGVTLEENVNAYTTFANGGQFIDAYMIDKILDKDGNVVYEHKSEAQEVFSPQTAYLTIDMMRDVVEYGTGSRINSLLQFSSDFAGKSGTSQNYRDAWFVAANPNITFGTWIGYDDNTSLEPSAYENYSTRNLKLWSKLMNSAYNVDKELIDPSTRFEMPGGIVSRSFCSISGKIPSDACSEAGLVETGLFNAQYVPTEVDDSLIKSRYVLINDKKYLALPSTPEEFSYPGVILNPDFIKEIMQGASADPRELFPDNNEKYKNILVAENKIEDDGSIPNKVNVTAKNTAITWTPSSSGDVIGYRVYSVKDGKRAKVAIKKSDESFSVTAGNGEYIVVAVDVAGNESPASNVVRVGEPPKEEPEEKPEKPDKPKDDKKDPPKEDKPDPKPEEPPAEPEEPETPPVEPEEPEDPEE</sequence>
<evidence type="ECO:0000256" key="16">
    <source>
        <dbReference type="SAM" id="MobiDB-lite"/>
    </source>
</evidence>
<evidence type="ECO:0000256" key="8">
    <source>
        <dbReference type="ARBA" id="ARBA00022960"/>
    </source>
</evidence>
<evidence type="ECO:0000259" key="18">
    <source>
        <dbReference type="Pfam" id="PF00905"/>
    </source>
</evidence>
<dbReference type="STRING" id="1150625.Q75_11730"/>
<comment type="caution">
    <text evidence="20">The sequence shown here is derived from an EMBL/GenBank/DDBJ whole genome shotgun (WGS) entry which is preliminary data.</text>
</comment>
<dbReference type="GO" id="GO:0008955">
    <property type="term" value="F:peptidoglycan glycosyltransferase activity"/>
    <property type="evidence" value="ECO:0007669"/>
    <property type="project" value="UniProtKB-EC"/>
</dbReference>
<dbReference type="GO" id="GO:0008658">
    <property type="term" value="F:penicillin binding"/>
    <property type="evidence" value="ECO:0007669"/>
    <property type="project" value="InterPro"/>
</dbReference>
<evidence type="ECO:0000256" key="15">
    <source>
        <dbReference type="ARBA" id="ARBA00049902"/>
    </source>
</evidence>
<dbReference type="SUPFAM" id="SSF56601">
    <property type="entry name" value="beta-lactamase/transpeptidase-like"/>
    <property type="match status" value="1"/>
</dbReference>
<dbReference type="AlphaFoldDB" id="A0A147K6I9"/>
<feature type="region of interest" description="Disordered" evidence="16">
    <location>
        <begin position="909"/>
        <end position="975"/>
    </location>
</feature>
<evidence type="ECO:0000256" key="11">
    <source>
        <dbReference type="ARBA" id="ARBA00023136"/>
    </source>
</evidence>
<keyword evidence="21" id="KW-1185">Reference proteome</keyword>
<evidence type="ECO:0000256" key="10">
    <source>
        <dbReference type="ARBA" id="ARBA00022989"/>
    </source>
</evidence>
<dbReference type="PATRIC" id="fig|1150625.3.peg.2496"/>
<keyword evidence="13" id="KW-0961">Cell wall biogenesis/degradation</keyword>
<feature type="transmembrane region" description="Helical" evidence="17">
    <location>
        <begin position="34"/>
        <end position="62"/>
    </location>
</feature>
<dbReference type="PANTHER" id="PTHR32282">
    <property type="entry name" value="BINDING PROTEIN TRANSPEPTIDASE, PUTATIVE-RELATED"/>
    <property type="match status" value="1"/>
</dbReference>
<evidence type="ECO:0000256" key="4">
    <source>
        <dbReference type="ARBA" id="ARBA00022676"/>
    </source>
</evidence>
<dbReference type="InterPro" id="IPR036950">
    <property type="entry name" value="PBP_transglycosylase"/>
</dbReference>
<dbReference type="Gene3D" id="2.60.40.10">
    <property type="entry name" value="Immunoglobulins"/>
    <property type="match status" value="1"/>
</dbReference>
<dbReference type="Pfam" id="PF00905">
    <property type="entry name" value="Transpeptidase"/>
    <property type="match status" value="1"/>
</dbReference>
<comment type="catalytic activity">
    <reaction evidence="14">
        <text>Preferential cleavage: (Ac)2-L-Lys-D-Ala-|-D-Ala. Also transpeptidation of peptidyl-alanyl moieties that are N-acyl substituents of D-alanine.</text>
        <dbReference type="EC" id="3.4.16.4"/>
    </reaction>
</comment>
<feature type="compositionally biased region" description="Basic and acidic residues" evidence="16">
    <location>
        <begin position="917"/>
        <end position="952"/>
    </location>
</feature>
<keyword evidence="5 20" id="KW-0808">Transferase</keyword>
<dbReference type="EMBL" id="LDYG01000035">
    <property type="protein sequence ID" value="KUP05509.1"/>
    <property type="molecule type" value="Genomic_DNA"/>
</dbReference>
<evidence type="ECO:0000313" key="20">
    <source>
        <dbReference type="EMBL" id="KUP05509.1"/>
    </source>
</evidence>
<feature type="compositionally biased region" description="Acidic residues" evidence="16">
    <location>
        <begin position="953"/>
        <end position="975"/>
    </location>
</feature>
<dbReference type="InterPro" id="IPR050396">
    <property type="entry name" value="Glycosyltr_51/Transpeptidase"/>
</dbReference>
<dbReference type="Proteomes" id="UP000074108">
    <property type="component" value="Unassembled WGS sequence"/>
</dbReference>
<dbReference type="InterPro" id="IPR023346">
    <property type="entry name" value="Lysozyme-like_dom_sf"/>
</dbReference>
<dbReference type="GO" id="GO:0006508">
    <property type="term" value="P:proteolysis"/>
    <property type="evidence" value="ECO:0007669"/>
    <property type="project" value="UniProtKB-KW"/>
</dbReference>
<keyword evidence="7" id="KW-0378">Hydrolase</keyword>
<keyword evidence="10 17" id="KW-1133">Transmembrane helix</keyword>
<dbReference type="GO" id="GO:0009252">
    <property type="term" value="P:peptidoglycan biosynthetic process"/>
    <property type="evidence" value="ECO:0007669"/>
    <property type="project" value="UniProtKB-KW"/>
</dbReference>
<dbReference type="InterPro" id="IPR013783">
    <property type="entry name" value="Ig-like_fold"/>
</dbReference>
<evidence type="ECO:0000256" key="6">
    <source>
        <dbReference type="ARBA" id="ARBA00022692"/>
    </source>
</evidence>